<organism evidence="1 2">
    <name type="scientific">Eretmocerus hayati</name>
    <dbReference type="NCBI Taxonomy" id="131215"/>
    <lineage>
        <taxon>Eukaryota</taxon>
        <taxon>Metazoa</taxon>
        <taxon>Ecdysozoa</taxon>
        <taxon>Arthropoda</taxon>
        <taxon>Hexapoda</taxon>
        <taxon>Insecta</taxon>
        <taxon>Pterygota</taxon>
        <taxon>Neoptera</taxon>
        <taxon>Endopterygota</taxon>
        <taxon>Hymenoptera</taxon>
        <taxon>Apocrita</taxon>
        <taxon>Proctotrupomorpha</taxon>
        <taxon>Chalcidoidea</taxon>
        <taxon>Aphelinidae</taxon>
        <taxon>Aphelininae</taxon>
        <taxon>Eretmocerus</taxon>
    </lineage>
</organism>
<accession>A0ACC2PCH0</accession>
<reference evidence="1" key="1">
    <citation type="submission" date="2023-04" db="EMBL/GenBank/DDBJ databases">
        <title>A chromosome-level genome assembly of the parasitoid wasp Eretmocerus hayati.</title>
        <authorList>
            <person name="Zhong Y."/>
            <person name="Liu S."/>
            <person name="Liu Y."/>
        </authorList>
    </citation>
    <scope>NUCLEOTIDE SEQUENCE</scope>
    <source>
        <strain evidence="1">ZJU_SS_LIU_2023</strain>
    </source>
</reference>
<dbReference type="Proteomes" id="UP001239111">
    <property type="component" value="Chromosome 2"/>
</dbReference>
<gene>
    <name evidence="1" type="ORF">QAD02_015944</name>
</gene>
<name>A0ACC2PCH0_9HYME</name>
<keyword evidence="2" id="KW-1185">Reference proteome</keyword>
<sequence>MFRTCIENRVIKKQHGRKILYQCCACCEELADDRFKSVQEHITTKKHLDHIKSNDQGVRKAESIILSSISEPVRRKIVDNCLVLNDEPHTFTCHICNCTISEISKFLEHIHSSLHKKFLASKHTEESIIVSSNNIHSKFPMNDIQNCNSPVPPFKSLSHIDHISKNLYRCNICQLTLQGIPHVHSHLNGNLHKANYLVQEMETRNNRLNESTLVRVPIKKGNRSLFTEIQFCKSCNIFLKDPLMVQCHVMLHLHAQTRFPSFGDIIEFSFKEPGKSHILCLLCKMYCTDSLQLYQHLKTQNHLDHLMFFSHLKEDLISHKLCNKGNGNDSKFHPFKNIVRTFFCNVCTAPVDYDVTVDIHVSEEKHQQLKAIQYQESDEMSSDTSSADFLNVFFCFVCRLSFPDLHMLLDHHNQEDHRCRTENFRRVYHDVSMNFIHKNGKLVIYCKLCDSALSSLKAAVKHMTEQEHKKGSRRIPFHQSVSELNSHKNDTDLKEVLDRSQPESMPAHPKLEKAAESSGTSIRNGTKPPQPPITCRMKGHAGLDNILDDLVGLDLRESQQKRLPRSAQLRKPGTPNAVARSTPFSDDLFLHGQSYIDYCISHGEMDIYSIDAEWMRLLNLSLNMTLIYNSVRYCFPCRNTFPADQQALFEHLHSKKHLENLHLMETDHNEFDVDTDEFSDLKLAHMFMEDISNEWIKCYACNIRVKNEDVSIDSHSKNVSHISKSYIHREEAEGLMKQYEVIFSDAWYHSQLFSCNICKKRYDLEIRFVKHLQGSAHSENVSKLNGKTPLKFSICPICTEYWYGPVDSYSLHCIDDNHKYLLNKRTFIVSGIENVKNIHGMFNNLNKLVDNMVKQSDQVDSEKDKELRVLKSIENTIHCKYPNAKAYIFGSRISHLGTVGSDLDVFLDCENKDYLVGCSREKSQEYLLSISSYFENEPSWTVFELLSDTRIPIIKLRHIPTGLNCDISFSNGLSVEKSKLLGYYNAAYFTCRQLTLFIKKWISTCHLSGPDGITTFAMSWLVIFYLQVQGILPPVWTLLKQGGKPKIVDGWRCNYAKVVPIVPRNGDFKFHLPNFFSYYANFDYRTDVVCPFLDYVVKKHSFAYTEQLPQEMEDYKLRATSNASDIFRFDSPMCVQDPIDLSQNSTKGVKKFHLRQFRQYCSDSVKILSKGTK</sequence>
<dbReference type="EMBL" id="CM056742">
    <property type="protein sequence ID" value="KAJ8680157.1"/>
    <property type="molecule type" value="Genomic_DNA"/>
</dbReference>
<evidence type="ECO:0000313" key="1">
    <source>
        <dbReference type="EMBL" id="KAJ8680157.1"/>
    </source>
</evidence>
<protein>
    <submittedName>
        <fullName evidence="1">Uncharacterized protein</fullName>
    </submittedName>
</protein>
<evidence type="ECO:0000313" key="2">
    <source>
        <dbReference type="Proteomes" id="UP001239111"/>
    </source>
</evidence>
<proteinExistence type="predicted"/>
<comment type="caution">
    <text evidence="1">The sequence shown here is derived from an EMBL/GenBank/DDBJ whole genome shotgun (WGS) entry which is preliminary data.</text>
</comment>